<keyword evidence="6" id="KW-1278">Translocase</keyword>
<proteinExistence type="predicted"/>
<keyword evidence="2" id="KW-0597">Phosphoprotein</keyword>
<evidence type="ECO:0000256" key="1">
    <source>
        <dbReference type="ARBA" id="ARBA00022448"/>
    </source>
</evidence>
<evidence type="ECO:0000256" key="4">
    <source>
        <dbReference type="ARBA" id="ARBA00022643"/>
    </source>
</evidence>
<gene>
    <name evidence="10" type="ORF">IFO71_10245</name>
</gene>
<dbReference type="Pfam" id="PF03116">
    <property type="entry name" value="NQR2_RnfD_RnfE"/>
    <property type="match status" value="2"/>
</dbReference>
<reference evidence="10 11" key="1">
    <citation type="submission" date="2020-09" db="EMBL/GenBank/DDBJ databases">
        <title>Pseudoxanthomonas sp. CAU 1598 isolated from sand of Yaerae Beach.</title>
        <authorList>
            <person name="Kim W."/>
        </authorList>
    </citation>
    <scope>NUCLEOTIDE SEQUENCE [LARGE SCALE GENOMIC DNA]</scope>
    <source>
        <strain evidence="10 11">CAU 1598</strain>
    </source>
</reference>
<evidence type="ECO:0000313" key="11">
    <source>
        <dbReference type="Proteomes" id="UP000613768"/>
    </source>
</evidence>
<name>A0AAW3ZPA9_9GAMM</name>
<evidence type="ECO:0000256" key="9">
    <source>
        <dbReference type="SAM" id="Phobius"/>
    </source>
</evidence>
<feature type="transmembrane region" description="Helical" evidence="9">
    <location>
        <begin position="168"/>
        <end position="188"/>
    </location>
</feature>
<dbReference type="GO" id="GO:0055085">
    <property type="term" value="P:transmembrane transport"/>
    <property type="evidence" value="ECO:0007669"/>
    <property type="project" value="InterPro"/>
</dbReference>
<feature type="transmembrane region" description="Helical" evidence="9">
    <location>
        <begin position="241"/>
        <end position="266"/>
    </location>
</feature>
<evidence type="ECO:0000256" key="2">
    <source>
        <dbReference type="ARBA" id="ARBA00022553"/>
    </source>
</evidence>
<keyword evidence="11" id="KW-1185">Reference proteome</keyword>
<evidence type="ECO:0000256" key="6">
    <source>
        <dbReference type="ARBA" id="ARBA00022967"/>
    </source>
</evidence>
<dbReference type="GO" id="GO:0005886">
    <property type="term" value="C:plasma membrane"/>
    <property type="evidence" value="ECO:0007669"/>
    <property type="project" value="TreeGrafter"/>
</dbReference>
<dbReference type="InterPro" id="IPR004338">
    <property type="entry name" value="NqrB/RnfD"/>
</dbReference>
<feature type="transmembrane region" description="Helical" evidence="9">
    <location>
        <begin position="23"/>
        <end position="43"/>
    </location>
</feature>
<keyword evidence="7 9" id="KW-1133">Transmembrane helix</keyword>
<accession>A0AAW3ZPA9</accession>
<evidence type="ECO:0000313" key="10">
    <source>
        <dbReference type="EMBL" id="MBD8526116.1"/>
    </source>
</evidence>
<keyword evidence="3" id="KW-0285">Flavoprotein</keyword>
<protein>
    <submittedName>
        <fullName evidence="10">RnfABCDGE type electron transport complex subunit D</fullName>
    </submittedName>
</protein>
<dbReference type="PANTHER" id="PTHR30578">
    <property type="entry name" value="ELECTRON TRANSPORT COMPLEX PROTEIN RNFD"/>
    <property type="match status" value="1"/>
</dbReference>
<feature type="transmembrane region" description="Helical" evidence="9">
    <location>
        <begin position="82"/>
        <end position="108"/>
    </location>
</feature>
<keyword evidence="1" id="KW-0813">Transport</keyword>
<keyword evidence="8 9" id="KW-0472">Membrane</keyword>
<feature type="transmembrane region" description="Helical" evidence="9">
    <location>
        <begin position="194"/>
        <end position="211"/>
    </location>
</feature>
<evidence type="ECO:0000256" key="5">
    <source>
        <dbReference type="ARBA" id="ARBA00022692"/>
    </source>
</evidence>
<evidence type="ECO:0000256" key="7">
    <source>
        <dbReference type="ARBA" id="ARBA00022989"/>
    </source>
</evidence>
<keyword evidence="4" id="KW-0288">FMN</keyword>
<comment type="caution">
    <text evidence="10">The sequence shown here is derived from an EMBL/GenBank/DDBJ whole genome shotgun (WGS) entry which is preliminary data.</text>
</comment>
<dbReference type="AlphaFoldDB" id="A0AAW3ZPA9"/>
<feature type="transmembrane region" description="Helical" evidence="9">
    <location>
        <begin position="120"/>
        <end position="137"/>
    </location>
</feature>
<evidence type="ECO:0000256" key="8">
    <source>
        <dbReference type="ARBA" id="ARBA00023136"/>
    </source>
</evidence>
<keyword evidence="5 9" id="KW-0812">Transmembrane</keyword>
<dbReference type="Proteomes" id="UP000613768">
    <property type="component" value="Unassembled WGS sequence"/>
</dbReference>
<organism evidence="10 11">
    <name type="scientific">Pseudomarimonas arenosa</name>
    <dbReference type="NCBI Taxonomy" id="2774145"/>
    <lineage>
        <taxon>Bacteria</taxon>
        <taxon>Pseudomonadati</taxon>
        <taxon>Pseudomonadota</taxon>
        <taxon>Gammaproteobacteria</taxon>
        <taxon>Lysobacterales</taxon>
        <taxon>Lysobacteraceae</taxon>
        <taxon>Pseudomarimonas</taxon>
    </lineage>
</organism>
<dbReference type="EMBL" id="JACYTR010000017">
    <property type="protein sequence ID" value="MBD8526116.1"/>
    <property type="molecule type" value="Genomic_DNA"/>
</dbReference>
<dbReference type="RefSeq" id="WP_192029538.1">
    <property type="nucleotide sequence ID" value="NZ_JACYTR010000017.1"/>
</dbReference>
<feature type="transmembrane region" description="Helical" evidence="9">
    <location>
        <begin position="50"/>
        <end position="70"/>
    </location>
</feature>
<dbReference type="PANTHER" id="PTHR30578:SF1">
    <property type="entry name" value="NA(+)-TRANSLOCATING NADH-QUINONE REDUCTASE SUBUNIT B"/>
    <property type="match status" value="1"/>
</dbReference>
<sequence>MSVAPDLRLQPFSRLWLRPEQGVWPSLAVNALALLPLLLLALWQGGMAALLRLLLGAALGLAWQAAFARLRGRPLLPDAGLTVAGALLLLGPDIPLGQFLIAISFAIVLGEQVFGGRGRYLLNPVVLAVGFQVFAYGPLPAPALSGLALAAALGALLLLFQGLISWRLLLAASAGWLLVCVVRQEWLLPGWNDPFWFAVLFLLTDPVAGAATRPGRIAHGLLAGLLLALPMPGYGEPAPLAALAFALMLAALFAPLLDRCALWWMVRRERRRQNDD</sequence>
<evidence type="ECO:0000256" key="3">
    <source>
        <dbReference type="ARBA" id="ARBA00022630"/>
    </source>
</evidence>